<dbReference type="PANTHER" id="PTHR30146:SF155">
    <property type="entry name" value="ALANINE RACEMASE"/>
    <property type="match status" value="1"/>
</dbReference>
<evidence type="ECO:0000256" key="3">
    <source>
        <dbReference type="ARBA" id="ARBA00023163"/>
    </source>
</evidence>
<dbReference type="CDD" id="cd07377">
    <property type="entry name" value="WHTH_GntR"/>
    <property type="match status" value="1"/>
</dbReference>
<evidence type="ECO:0000313" key="5">
    <source>
        <dbReference type="EMBL" id="TRY18234.1"/>
    </source>
</evidence>
<dbReference type="PANTHER" id="PTHR30146">
    <property type="entry name" value="LACI-RELATED TRANSCRIPTIONAL REPRESSOR"/>
    <property type="match status" value="1"/>
</dbReference>
<dbReference type="Pfam" id="PF00392">
    <property type="entry name" value="GntR"/>
    <property type="match status" value="1"/>
</dbReference>
<keyword evidence="6" id="KW-1185">Reference proteome</keyword>
<dbReference type="InterPro" id="IPR036390">
    <property type="entry name" value="WH_DNA-bd_sf"/>
</dbReference>
<dbReference type="SMART" id="SM00345">
    <property type="entry name" value="HTH_GNTR"/>
    <property type="match status" value="1"/>
</dbReference>
<organism evidence="5 6">
    <name type="scientific">Tessaracoccus rhinocerotis</name>
    <dbReference type="NCBI Taxonomy" id="1689449"/>
    <lineage>
        <taxon>Bacteria</taxon>
        <taxon>Bacillati</taxon>
        <taxon>Actinomycetota</taxon>
        <taxon>Actinomycetes</taxon>
        <taxon>Propionibacteriales</taxon>
        <taxon>Propionibacteriaceae</taxon>
        <taxon>Tessaracoccus</taxon>
    </lineage>
</organism>
<dbReference type="Pfam" id="PF13377">
    <property type="entry name" value="Peripla_BP_3"/>
    <property type="match status" value="1"/>
</dbReference>
<dbReference type="OrthoDB" id="59108at2"/>
<dbReference type="AlphaFoldDB" id="A0A553K0J6"/>
<dbReference type="GO" id="GO:0003700">
    <property type="term" value="F:DNA-binding transcription factor activity"/>
    <property type="evidence" value="ECO:0007669"/>
    <property type="project" value="InterPro"/>
</dbReference>
<evidence type="ECO:0000256" key="1">
    <source>
        <dbReference type="ARBA" id="ARBA00023015"/>
    </source>
</evidence>
<dbReference type="SUPFAM" id="SSF53822">
    <property type="entry name" value="Periplasmic binding protein-like I"/>
    <property type="match status" value="1"/>
</dbReference>
<dbReference type="PRINTS" id="PR00035">
    <property type="entry name" value="HTHGNTR"/>
</dbReference>
<protein>
    <submittedName>
        <fullName evidence="5">LacI family transcriptional regulator</fullName>
    </submittedName>
</protein>
<dbReference type="InterPro" id="IPR036388">
    <property type="entry name" value="WH-like_DNA-bd_sf"/>
</dbReference>
<evidence type="ECO:0000256" key="2">
    <source>
        <dbReference type="ARBA" id="ARBA00023125"/>
    </source>
</evidence>
<dbReference type="RefSeq" id="WP_143938210.1">
    <property type="nucleotide sequence ID" value="NZ_VKKG01000003.1"/>
</dbReference>
<dbReference type="SUPFAM" id="SSF46785">
    <property type="entry name" value="Winged helix' DNA-binding domain"/>
    <property type="match status" value="1"/>
</dbReference>
<keyword evidence="1" id="KW-0805">Transcription regulation</keyword>
<name>A0A553K0J6_9ACTN</name>
<dbReference type="GO" id="GO:0000976">
    <property type="term" value="F:transcription cis-regulatory region binding"/>
    <property type="evidence" value="ECO:0007669"/>
    <property type="project" value="TreeGrafter"/>
</dbReference>
<reference evidence="5 6" key="1">
    <citation type="submission" date="2019-07" db="EMBL/GenBank/DDBJ databases">
        <authorList>
            <person name="Zhou L.-Y."/>
        </authorList>
    </citation>
    <scope>NUCLEOTIDE SEQUENCE [LARGE SCALE GENOMIC DNA]</scope>
    <source>
        <strain evidence="5 6">YIM 101269</strain>
    </source>
</reference>
<feature type="domain" description="HTH gntR-type" evidence="4">
    <location>
        <begin position="10"/>
        <end position="78"/>
    </location>
</feature>
<keyword evidence="3" id="KW-0804">Transcription</keyword>
<sequence length="368" mass="39900">MQTTRLPGGQLKFHALAEYLRRSIDAGTWVVGSKLPTERELAEATGYSINTVRRAVEELVAEGLLEVRQGAGMFVLLKPRSQNREASVGVLLPDLRLYFPKVLEGIKDTLEAADISLVLSTYQYDPGRESEALEQLIRSGVDGLLLVPSEARGRAAGERIASLRKLGKPVVLIERRFEELGSGDPTEFVCSHHTAGAFDAVQHLHALGHTRIALCLREHSRTGLPIRLGYEEAMGILGLDASVVVTATWDEWGPAKAAEVLDTFHQQGVTAALVFGDREAAILEAAALRRGMAVPGELAFVSYDDESAESAPIPLTAVAPSKYRMGRLAAELLLTRLREGNEAPVHQIFLKPRIVIRESCGAENGAGV</sequence>
<evidence type="ECO:0000259" key="4">
    <source>
        <dbReference type="PROSITE" id="PS50949"/>
    </source>
</evidence>
<dbReference type="InterPro" id="IPR000524">
    <property type="entry name" value="Tscrpt_reg_HTH_GntR"/>
</dbReference>
<dbReference type="Proteomes" id="UP000317638">
    <property type="component" value="Unassembled WGS sequence"/>
</dbReference>
<dbReference type="PROSITE" id="PS50949">
    <property type="entry name" value="HTH_GNTR"/>
    <property type="match status" value="1"/>
</dbReference>
<dbReference type="Gene3D" id="3.40.50.2300">
    <property type="match status" value="2"/>
</dbReference>
<dbReference type="InterPro" id="IPR046335">
    <property type="entry name" value="LacI/GalR-like_sensor"/>
</dbReference>
<accession>A0A553K0J6</accession>
<evidence type="ECO:0000313" key="6">
    <source>
        <dbReference type="Proteomes" id="UP000317638"/>
    </source>
</evidence>
<keyword evidence="2" id="KW-0238">DNA-binding</keyword>
<proteinExistence type="predicted"/>
<dbReference type="InterPro" id="IPR028082">
    <property type="entry name" value="Peripla_BP_I"/>
</dbReference>
<dbReference type="CDD" id="cd06267">
    <property type="entry name" value="PBP1_LacI_sugar_binding-like"/>
    <property type="match status" value="1"/>
</dbReference>
<dbReference type="Gene3D" id="1.10.10.10">
    <property type="entry name" value="Winged helix-like DNA-binding domain superfamily/Winged helix DNA-binding domain"/>
    <property type="match status" value="1"/>
</dbReference>
<dbReference type="EMBL" id="VKKG01000003">
    <property type="protein sequence ID" value="TRY18234.1"/>
    <property type="molecule type" value="Genomic_DNA"/>
</dbReference>
<comment type="caution">
    <text evidence="5">The sequence shown here is derived from an EMBL/GenBank/DDBJ whole genome shotgun (WGS) entry which is preliminary data.</text>
</comment>
<gene>
    <name evidence="5" type="ORF">FOJ82_09345</name>
</gene>